<proteinExistence type="predicted"/>
<dbReference type="AlphaFoldDB" id="K1RV14"/>
<reference evidence="1" key="1">
    <citation type="journal article" date="2013" name="Environ. Microbiol.">
        <title>Microbiota from the distal guts of lean and obese adolescents exhibit partial functional redundancy besides clear differences in community structure.</title>
        <authorList>
            <person name="Ferrer M."/>
            <person name="Ruiz A."/>
            <person name="Lanza F."/>
            <person name="Haange S.B."/>
            <person name="Oberbach A."/>
            <person name="Till H."/>
            <person name="Bargiela R."/>
            <person name="Campoy C."/>
            <person name="Segura M.T."/>
            <person name="Richter M."/>
            <person name="von Bergen M."/>
            <person name="Seifert J."/>
            <person name="Suarez A."/>
        </authorList>
    </citation>
    <scope>NUCLEOTIDE SEQUENCE</scope>
</reference>
<feature type="non-terminal residue" evidence="1">
    <location>
        <position position="1"/>
    </location>
</feature>
<gene>
    <name evidence="1" type="ORF">OBE_15871</name>
</gene>
<comment type="caution">
    <text evidence="1">The sequence shown here is derived from an EMBL/GenBank/DDBJ whole genome shotgun (WGS) entry which is preliminary data.</text>
</comment>
<evidence type="ECO:0000313" key="1">
    <source>
        <dbReference type="EMBL" id="EKC47124.1"/>
    </source>
</evidence>
<name>K1RV14_9ZZZZ</name>
<organism evidence="1">
    <name type="scientific">human gut metagenome</name>
    <dbReference type="NCBI Taxonomy" id="408170"/>
    <lineage>
        <taxon>unclassified sequences</taxon>
        <taxon>metagenomes</taxon>
        <taxon>organismal metagenomes</taxon>
    </lineage>
</organism>
<sequence>GEEDTDKLIELVLRFADAYEKSAELK</sequence>
<accession>K1RV14</accession>
<dbReference type="EMBL" id="AJWZ01010907">
    <property type="protein sequence ID" value="EKC47124.1"/>
    <property type="molecule type" value="Genomic_DNA"/>
</dbReference>
<protein>
    <submittedName>
        <fullName evidence="1">Uncharacterized protein</fullName>
    </submittedName>
</protein>